<dbReference type="PROSITE" id="PS00108">
    <property type="entry name" value="PROTEIN_KINASE_ST"/>
    <property type="match status" value="1"/>
</dbReference>
<dbReference type="OMA" id="EYYSHAN"/>
<evidence type="ECO:0000256" key="3">
    <source>
        <dbReference type="ARBA" id="ARBA00022741"/>
    </source>
</evidence>
<dbReference type="InterPro" id="IPR011009">
    <property type="entry name" value="Kinase-like_dom_sf"/>
</dbReference>
<dbReference type="Proteomes" id="UP000035740">
    <property type="component" value="Unassembled WGS sequence"/>
</dbReference>
<evidence type="ECO:0000256" key="1">
    <source>
        <dbReference type="ARBA" id="ARBA00022527"/>
    </source>
</evidence>
<dbReference type="FunFam" id="1.10.510.10:FF:000551">
    <property type="entry name" value="Non-specific serine/threonine protein kinase"/>
    <property type="match status" value="1"/>
</dbReference>
<keyword evidence="8" id="KW-1185">Reference proteome</keyword>
<proteinExistence type="predicted"/>
<dbReference type="Gene3D" id="1.10.510.10">
    <property type="entry name" value="Transferase(Phosphotransferase) domain 1"/>
    <property type="match status" value="1"/>
</dbReference>
<organism evidence="7 8">
    <name type="scientific">Beta vulgaris subsp. vulgaris</name>
    <name type="common">Beet</name>
    <dbReference type="NCBI Taxonomy" id="3555"/>
    <lineage>
        <taxon>Eukaryota</taxon>
        <taxon>Viridiplantae</taxon>
        <taxon>Streptophyta</taxon>
        <taxon>Embryophyta</taxon>
        <taxon>Tracheophyta</taxon>
        <taxon>Spermatophyta</taxon>
        <taxon>Magnoliopsida</taxon>
        <taxon>eudicotyledons</taxon>
        <taxon>Gunneridae</taxon>
        <taxon>Pentapetalae</taxon>
        <taxon>Caryophyllales</taxon>
        <taxon>Chenopodiaceae</taxon>
        <taxon>Betoideae</taxon>
        <taxon>Beta</taxon>
    </lineage>
</organism>
<dbReference type="InterPro" id="IPR000719">
    <property type="entry name" value="Prot_kinase_dom"/>
</dbReference>
<dbReference type="InterPro" id="IPR008271">
    <property type="entry name" value="Ser/Thr_kinase_AS"/>
</dbReference>
<dbReference type="Gene3D" id="3.30.200.20">
    <property type="entry name" value="Phosphorylase Kinase, domain 1"/>
    <property type="match status" value="1"/>
</dbReference>
<dbReference type="Gramene" id="KMS94431">
    <property type="protein sequence ID" value="KMS94431"/>
    <property type="gene ID" value="BVRB_021480"/>
</dbReference>
<sequence>MKKGELVEKNCINYVHDEKSVLVAASHPFIVHLRYAFQTPAKLYLILDFIPGGELFSRLNAENFFLEPMAVFYAAEIVLAISHLHSRNIIYRDLKPENLLIQTDGHICLTDFGLAKPLNVEGTRTLCGTLAYLAPEVVSRKNPYGKPAD</sequence>
<evidence type="ECO:0000313" key="7">
    <source>
        <dbReference type="EMBL" id="KMS94431.1"/>
    </source>
</evidence>
<dbReference type="GO" id="GO:0004674">
    <property type="term" value="F:protein serine/threonine kinase activity"/>
    <property type="evidence" value="ECO:0007669"/>
    <property type="project" value="UniProtKB-KW"/>
</dbReference>
<dbReference type="SMART" id="SM00220">
    <property type="entry name" value="S_TKc"/>
    <property type="match status" value="1"/>
</dbReference>
<keyword evidence="2" id="KW-0808">Transferase</keyword>
<keyword evidence="3" id="KW-0547">Nucleotide-binding</keyword>
<feature type="non-terminal residue" evidence="7">
    <location>
        <position position="149"/>
    </location>
</feature>
<evidence type="ECO:0000259" key="6">
    <source>
        <dbReference type="PROSITE" id="PS50011"/>
    </source>
</evidence>
<dbReference type="PROSITE" id="PS50011">
    <property type="entry name" value="PROTEIN_KINASE_DOM"/>
    <property type="match status" value="1"/>
</dbReference>
<evidence type="ECO:0000256" key="5">
    <source>
        <dbReference type="ARBA" id="ARBA00022840"/>
    </source>
</evidence>
<evidence type="ECO:0000256" key="2">
    <source>
        <dbReference type="ARBA" id="ARBA00022679"/>
    </source>
</evidence>
<dbReference type="EMBL" id="KQ093395">
    <property type="protein sequence ID" value="KMS94431.1"/>
    <property type="molecule type" value="Genomic_DNA"/>
</dbReference>
<protein>
    <recommendedName>
        <fullName evidence="6">Protein kinase domain-containing protein</fullName>
    </recommendedName>
</protein>
<gene>
    <name evidence="7" type="ORF">BVRB_021480</name>
</gene>
<evidence type="ECO:0000313" key="8">
    <source>
        <dbReference type="Proteomes" id="UP000035740"/>
    </source>
</evidence>
<reference evidence="7 8" key="1">
    <citation type="journal article" date="2014" name="Nature">
        <title>The genome of the recently domesticated crop plant sugar beet (Beta vulgaris).</title>
        <authorList>
            <person name="Dohm J.C."/>
            <person name="Minoche A.E."/>
            <person name="Holtgrawe D."/>
            <person name="Capella-Gutierrez S."/>
            <person name="Zakrzewski F."/>
            <person name="Tafer H."/>
            <person name="Rupp O."/>
            <person name="Sorensen T.R."/>
            <person name="Stracke R."/>
            <person name="Reinhardt R."/>
            <person name="Goesmann A."/>
            <person name="Kraft T."/>
            <person name="Schulz B."/>
            <person name="Stadler P.F."/>
            <person name="Schmidt T."/>
            <person name="Gabaldon T."/>
            <person name="Lehrach H."/>
            <person name="Weisshaar B."/>
            <person name="Himmelbauer H."/>
        </authorList>
    </citation>
    <scope>NUCLEOTIDE SEQUENCE [LARGE SCALE GENOMIC DNA]</scope>
    <source>
        <tissue evidence="7">Taproot</tissue>
    </source>
</reference>
<dbReference type="PANTHER" id="PTHR24351">
    <property type="entry name" value="RIBOSOMAL PROTEIN S6 KINASE"/>
    <property type="match status" value="1"/>
</dbReference>
<dbReference type="OrthoDB" id="1930859at2759"/>
<dbReference type="AlphaFoldDB" id="A0A0J8B0C3"/>
<dbReference type="eggNOG" id="KOG0598">
    <property type="taxonomic scope" value="Eukaryota"/>
</dbReference>
<dbReference type="SUPFAM" id="SSF56112">
    <property type="entry name" value="Protein kinase-like (PK-like)"/>
    <property type="match status" value="1"/>
</dbReference>
<feature type="domain" description="Protein kinase" evidence="6">
    <location>
        <begin position="1"/>
        <end position="149"/>
    </location>
</feature>
<keyword evidence="1" id="KW-0723">Serine/threonine-protein kinase</keyword>
<dbReference type="Pfam" id="PF00069">
    <property type="entry name" value="Pkinase"/>
    <property type="match status" value="1"/>
</dbReference>
<evidence type="ECO:0000256" key="4">
    <source>
        <dbReference type="ARBA" id="ARBA00022777"/>
    </source>
</evidence>
<keyword evidence="4" id="KW-0418">Kinase</keyword>
<dbReference type="GO" id="GO:0005524">
    <property type="term" value="F:ATP binding"/>
    <property type="evidence" value="ECO:0007669"/>
    <property type="project" value="UniProtKB-KW"/>
</dbReference>
<accession>A0A0J8B0C3</accession>
<name>A0A0J8B0C3_BETVV</name>
<keyword evidence="5" id="KW-0067">ATP-binding</keyword>